<evidence type="ECO:0000313" key="2">
    <source>
        <dbReference type="EMBL" id="CAB5039923.1"/>
    </source>
</evidence>
<organism evidence="1">
    <name type="scientific">freshwater metagenome</name>
    <dbReference type="NCBI Taxonomy" id="449393"/>
    <lineage>
        <taxon>unclassified sequences</taxon>
        <taxon>metagenomes</taxon>
        <taxon>ecological metagenomes</taxon>
    </lineage>
</organism>
<accession>A0A6J7JEE5</accession>
<dbReference type="EMBL" id="CAFBND010000035">
    <property type="protein sequence ID" value="CAB4941141.1"/>
    <property type="molecule type" value="Genomic_DNA"/>
</dbReference>
<protein>
    <submittedName>
        <fullName evidence="1">Unannotated protein</fullName>
    </submittedName>
</protein>
<proteinExistence type="predicted"/>
<sequence>MATIKATCPTCGDVDLIPRQVRVRVVEAIEESASRRSYTFTCPTCDESIVKAADEDVVRLLTSAGVRAERIPVPAEAREVHHGGPIGYDDLLDLVLFLETHDLLSADMATSPGA</sequence>
<reference evidence="1" key="1">
    <citation type="submission" date="2020-05" db="EMBL/GenBank/DDBJ databases">
        <authorList>
            <person name="Chiriac C."/>
            <person name="Salcher M."/>
            <person name="Ghai R."/>
            <person name="Kavagutti S V."/>
        </authorList>
    </citation>
    <scope>NUCLEOTIDE SEQUENCE</scope>
</reference>
<dbReference type="EMBL" id="CAFBPU010000071">
    <property type="protein sequence ID" value="CAB5039923.1"/>
    <property type="molecule type" value="Genomic_DNA"/>
</dbReference>
<evidence type="ECO:0000313" key="1">
    <source>
        <dbReference type="EMBL" id="CAB4941141.1"/>
    </source>
</evidence>
<gene>
    <name evidence="1" type="ORF">UFOPK3752_01074</name>
    <name evidence="2" type="ORF">UFOPK4150_02250</name>
</gene>
<name>A0A6J7JEE5_9ZZZZ</name>
<dbReference type="AlphaFoldDB" id="A0A6J7JEE5"/>